<dbReference type="SMART" id="SM00448">
    <property type="entry name" value="REC"/>
    <property type="match status" value="1"/>
</dbReference>
<dbReference type="InterPro" id="IPR001789">
    <property type="entry name" value="Sig_transdc_resp-reg_receiver"/>
</dbReference>
<feature type="modified residue" description="4-aspartylphosphate" evidence="3">
    <location>
        <position position="57"/>
    </location>
</feature>
<dbReference type="Pfam" id="PF00196">
    <property type="entry name" value="GerE"/>
    <property type="match status" value="1"/>
</dbReference>
<evidence type="ECO:0000313" key="7">
    <source>
        <dbReference type="Proteomes" id="UP000237104"/>
    </source>
</evidence>
<dbReference type="CDD" id="cd06170">
    <property type="entry name" value="LuxR_C_like"/>
    <property type="match status" value="1"/>
</dbReference>
<dbReference type="CDD" id="cd17535">
    <property type="entry name" value="REC_NarL-like"/>
    <property type="match status" value="1"/>
</dbReference>
<dbReference type="SMART" id="SM00421">
    <property type="entry name" value="HTH_LUXR"/>
    <property type="match status" value="1"/>
</dbReference>
<protein>
    <submittedName>
        <fullName evidence="6">Two-component system response regulator</fullName>
    </submittedName>
</protein>
<dbReference type="OrthoDB" id="9808843at2"/>
<feature type="domain" description="HTH luxR-type" evidence="4">
    <location>
        <begin position="132"/>
        <end position="197"/>
    </location>
</feature>
<name>A0A2S3Z5P8_9MICO</name>
<dbReference type="Proteomes" id="UP000237104">
    <property type="component" value="Unassembled WGS sequence"/>
</dbReference>
<gene>
    <name evidence="6" type="ORF">C3B59_16645</name>
</gene>
<feature type="domain" description="Response regulatory" evidence="5">
    <location>
        <begin position="6"/>
        <end position="122"/>
    </location>
</feature>
<dbReference type="PANTHER" id="PTHR45566">
    <property type="entry name" value="HTH-TYPE TRANSCRIPTIONAL REGULATOR YHJB-RELATED"/>
    <property type="match status" value="1"/>
</dbReference>
<evidence type="ECO:0000313" key="6">
    <source>
        <dbReference type="EMBL" id="POH59540.1"/>
    </source>
</evidence>
<dbReference type="EMBL" id="PPXF01000065">
    <property type="protein sequence ID" value="POH59540.1"/>
    <property type="molecule type" value="Genomic_DNA"/>
</dbReference>
<comment type="caution">
    <text evidence="6">The sequence shown here is derived from an EMBL/GenBank/DDBJ whole genome shotgun (WGS) entry which is preliminary data.</text>
</comment>
<dbReference type="GO" id="GO:0003677">
    <property type="term" value="F:DNA binding"/>
    <property type="evidence" value="ECO:0007669"/>
    <property type="project" value="UniProtKB-KW"/>
</dbReference>
<sequence length="200" mass="21293">MTAPRTVVIIDDHGLFREGLHSILARDGALDVVGEGATSADATALVATLRPDVLLLDVEIPGAPAETTVRWVTRMHPGTAIVILTMHADRILEAQLKAAGAARYLQKTVASADLLSVMRTVQAARPVADATTESSARILTSRELEVLRMVALAYSNREIGLQLSLAEGTVKRHVSNIFTKLDATSRMGAVRHAVTLGLLG</sequence>
<evidence type="ECO:0000256" key="3">
    <source>
        <dbReference type="PROSITE-ProRule" id="PRU00169"/>
    </source>
</evidence>
<dbReference type="PRINTS" id="PR00038">
    <property type="entry name" value="HTHLUXR"/>
</dbReference>
<proteinExistence type="predicted"/>
<keyword evidence="1 3" id="KW-0597">Phosphoprotein</keyword>
<dbReference type="InterPro" id="IPR058245">
    <property type="entry name" value="NreC/VraR/RcsB-like_REC"/>
</dbReference>
<organism evidence="6 7">
    <name type="scientific">Cryobacterium zongtaii</name>
    <dbReference type="NCBI Taxonomy" id="1259217"/>
    <lineage>
        <taxon>Bacteria</taxon>
        <taxon>Bacillati</taxon>
        <taxon>Actinomycetota</taxon>
        <taxon>Actinomycetes</taxon>
        <taxon>Micrococcales</taxon>
        <taxon>Microbacteriaceae</taxon>
        <taxon>Cryobacterium</taxon>
    </lineage>
</organism>
<evidence type="ECO:0000259" key="4">
    <source>
        <dbReference type="PROSITE" id="PS50043"/>
    </source>
</evidence>
<dbReference type="AlphaFoldDB" id="A0A2S3Z5P8"/>
<dbReference type="Pfam" id="PF00072">
    <property type="entry name" value="Response_reg"/>
    <property type="match status" value="1"/>
</dbReference>
<dbReference type="GO" id="GO:0006355">
    <property type="term" value="P:regulation of DNA-templated transcription"/>
    <property type="evidence" value="ECO:0007669"/>
    <property type="project" value="InterPro"/>
</dbReference>
<dbReference type="PROSITE" id="PS50043">
    <property type="entry name" value="HTH_LUXR_2"/>
    <property type="match status" value="1"/>
</dbReference>
<dbReference type="InterPro" id="IPR016032">
    <property type="entry name" value="Sig_transdc_resp-reg_C-effctor"/>
</dbReference>
<evidence type="ECO:0000256" key="1">
    <source>
        <dbReference type="ARBA" id="ARBA00022553"/>
    </source>
</evidence>
<dbReference type="PANTHER" id="PTHR45566:SF2">
    <property type="entry name" value="NARL SUBFAMILY"/>
    <property type="match status" value="1"/>
</dbReference>
<dbReference type="SUPFAM" id="SSF46894">
    <property type="entry name" value="C-terminal effector domain of the bipartite response regulators"/>
    <property type="match status" value="1"/>
</dbReference>
<dbReference type="GO" id="GO:0000160">
    <property type="term" value="P:phosphorelay signal transduction system"/>
    <property type="evidence" value="ECO:0007669"/>
    <property type="project" value="InterPro"/>
</dbReference>
<dbReference type="InterPro" id="IPR000792">
    <property type="entry name" value="Tscrpt_reg_LuxR_C"/>
</dbReference>
<reference evidence="6 7" key="1">
    <citation type="submission" date="2018-01" db="EMBL/GenBank/DDBJ databases">
        <title>Cryobacterium sp. nov., from glaciers in China.</title>
        <authorList>
            <person name="Liu Q."/>
            <person name="Xin Y.-H."/>
        </authorList>
    </citation>
    <scope>NUCLEOTIDE SEQUENCE [LARGE SCALE GENOMIC DNA]</scope>
    <source>
        <strain evidence="6 7">TMB1-8</strain>
    </source>
</reference>
<dbReference type="SUPFAM" id="SSF52172">
    <property type="entry name" value="CheY-like"/>
    <property type="match status" value="1"/>
</dbReference>
<evidence type="ECO:0000259" key="5">
    <source>
        <dbReference type="PROSITE" id="PS50110"/>
    </source>
</evidence>
<dbReference type="InterPro" id="IPR051015">
    <property type="entry name" value="EvgA-like"/>
</dbReference>
<accession>A0A2S3Z5P8</accession>
<keyword evidence="2" id="KW-0238">DNA-binding</keyword>
<dbReference type="InterPro" id="IPR011006">
    <property type="entry name" value="CheY-like_superfamily"/>
</dbReference>
<dbReference type="RefSeq" id="WP_103432326.1">
    <property type="nucleotide sequence ID" value="NZ_PPXF01000065.1"/>
</dbReference>
<dbReference type="PROSITE" id="PS50110">
    <property type="entry name" value="RESPONSE_REGULATORY"/>
    <property type="match status" value="1"/>
</dbReference>
<evidence type="ECO:0000256" key="2">
    <source>
        <dbReference type="ARBA" id="ARBA00023125"/>
    </source>
</evidence>
<dbReference type="Gene3D" id="3.40.50.2300">
    <property type="match status" value="1"/>
</dbReference>